<proteinExistence type="predicted"/>
<keyword evidence="2" id="KW-1185">Reference proteome</keyword>
<comment type="caution">
    <text evidence="1">The sequence shown here is derived from an EMBL/GenBank/DDBJ whole genome shotgun (WGS) entry which is preliminary data.</text>
</comment>
<dbReference type="Proteomes" id="UP001447008">
    <property type="component" value="Unassembled WGS sequence"/>
</dbReference>
<evidence type="ECO:0000313" key="1">
    <source>
        <dbReference type="EMBL" id="MEM0514595.1"/>
    </source>
</evidence>
<gene>
    <name evidence="1" type="ORF">WCN91_03925</name>
</gene>
<evidence type="ECO:0000313" key="2">
    <source>
        <dbReference type="Proteomes" id="UP001447008"/>
    </source>
</evidence>
<accession>A0ABU9MX36</accession>
<sequence length="88" mass="9781">MNPVVFEAIKALLAQNKTPTVALTKSMLSEPVPMPMIIAAVSQYKNNPEAFKNMVIEPSTQISQQKSSQLDRIEQKLDKLLALLEAKK</sequence>
<dbReference type="RefSeq" id="WP_105200573.1">
    <property type="nucleotide sequence ID" value="NZ_JBCGCU010000003.1"/>
</dbReference>
<dbReference type="EMBL" id="JBCGCU010000003">
    <property type="protein sequence ID" value="MEM0514595.1"/>
    <property type="molecule type" value="Genomic_DNA"/>
</dbReference>
<name>A0ABU9MX36_9GAMM</name>
<organism evidence="1 2">
    <name type="scientific">Pseudoalteromonas qingdaonensis</name>
    <dbReference type="NCBI Taxonomy" id="3131913"/>
    <lineage>
        <taxon>Bacteria</taxon>
        <taxon>Pseudomonadati</taxon>
        <taxon>Pseudomonadota</taxon>
        <taxon>Gammaproteobacteria</taxon>
        <taxon>Alteromonadales</taxon>
        <taxon>Pseudoalteromonadaceae</taxon>
        <taxon>Pseudoalteromonas</taxon>
    </lineage>
</organism>
<protein>
    <submittedName>
        <fullName evidence="1">Uncharacterized protein</fullName>
    </submittedName>
</protein>
<reference evidence="1 2" key="1">
    <citation type="submission" date="2024-03" db="EMBL/GenBank/DDBJ databases">
        <title>Pseudoalteromonas qingdaonensis sp. nov., isolated from the intestines of marine benthic organisms.</title>
        <authorList>
            <person name="Lin X."/>
            <person name="Fang S."/>
            <person name="Hu X."/>
        </authorList>
    </citation>
    <scope>NUCLEOTIDE SEQUENCE [LARGE SCALE GENOMIC DNA]</scope>
    <source>
        <strain evidence="1 2">YIC-827</strain>
    </source>
</reference>